<dbReference type="InterPro" id="IPR002156">
    <property type="entry name" value="RNaseH_domain"/>
</dbReference>
<accession>A0A8T3C9V4</accession>
<feature type="domain" description="RNase H type-1" evidence="1">
    <location>
        <begin position="17"/>
        <end position="84"/>
    </location>
</feature>
<gene>
    <name evidence="2" type="ORF">KFK09_002316</name>
</gene>
<dbReference type="EMBL" id="JAGYWB010000002">
    <property type="protein sequence ID" value="KAI0529758.1"/>
    <property type="molecule type" value="Genomic_DNA"/>
</dbReference>
<dbReference type="OrthoDB" id="1906820at2759"/>
<dbReference type="Pfam" id="PF13456">
    <property type="entry name" value="RVT_3"/>
    <property type="match status" value="1"/>
</dbReference>
<dbReference type="Gene3D" id="3.30.420.10">
    <property type="entry name" value="Ribonuclease H-like superfamily/Ribonuclease H"/>
    <property type="match status" value="1"/>
</dbReference>
<name>A0A8T3C9V4_DENNO</name>
<dbReference type="GO" id="GO:0003676">
    <property type="term" value="F:nucleic acid binding"/>
    <property type="evidence" value="ECO:0007669"/>
    <property type="project" value="InterPro"/>
</dbReference>
<dbReference type="InterPro" id="IPR036397">
    <property type="entry name" value="RNaseH_sf"/>
</dbReference>
<dbReference type="Proteomes" id="UP000829196">
    <property type="component" value="Unassembled WGS sequence"/>
</dbReference>
<dbReference type="GO" id="GO:0004523">
    <property type="term" value="F:RNA-DNA hybrid ribonuclease activity"/>
    <property type="evidence" value="ECO:0007669"/>
    <property type="project" value="InterPro"/>
</dbReference>
<evidence type="ECO:0000313" key="2">
    <source>
        <dbReference type="EMBL" id="KAI0529758.1"/>
    </source>
</evidence>
<keyword evidence="3" id="KW-1185">Reference proteome</keyword>
<reference evidence="2" key="1">
    <citation type="journal article" date="2022" name="Front. Genet.">
        <title>Chromosome-Scale Assembly of the Dendrobium nobile Genome Provides Insights Into the Molecular Mechanism of the Biosynthesis of the Medicinal Active Ingredient of Dendrobium.</title>
        <authorList>
            <person name="Xu Q."/>
            <person name="Niu S.-C."/>
            <person name="Li K.-L."/>
            <person name="Zheng P.-J."/>
            <person name="Zhang X.-J."/>
            <person name="Jia Y."/>
            <person name="Liu Y."/>
            <person name="Niu Y.-X."/>
            <person name="Yu L.-H."/>
            <person name="Chen D.-F."/>
            <person name="Zhang G.-Q."/>
        </authorList>
    </citation>
    <scope>NUCLEOTIDE SEQUENCE</scope>
    <source>
        <tissue evidence="2">Leaf</tissue>
    </source>
</reference>
<evidence type="ECO:0000259" key="1">
    <source>
        <dbReference type="Pfam" id="PF13456"/>
    </source>
</evidence>
<proteinExistence type="predicted"/>
<sequence>MVELMAMESIQFVLESWMLEANGVVIEGDNASIIEFMQNFKKNEEWRARPHDSDNFDWLKVFHRIHFVHIYIRQNKAAYFCAKKVIDAEFFLESYMKRFFLFPPRICFNS</sequence>
<dbReference type="SMR" id="A0A8T3C9V4"/>
<evidence type="ECO:0000313" key="3">
    <source>
        <dbReference type="Proteomes" id="UP000829196"/>
    </source>
</evidence>
<comment type="caution">
    <text evidence="2">The sequence shown here is derived from an EMBL/GenBank/DDBJ whole genome shotgun (WGS) entry which is preliminary data.</text>
</comment>
<dbReference type="AlphaFoldDB" id="A0A8T3C9V4"/>
<organism evidence="2 3">
    <name type="scientific">Dendrobium nobile</name>
    <name type="common">Orchid</name>
    <dbReference type="NCBI Taxonomy" id="94219"/>
    <lineage>
        <taxon>Eukaryota</taxon>
        <taxon>Viridiplantae</taxon>
        <taxon>Streptophyta</taxon>
        <taxon>Embryophyta</taxon>
        <taxon>Tracheophyta</taxon>
        <taxon>Spermatophyta</taxon>
        <taxon>Magnoliopsida</taxon>
        <taxon>Liliopsida</taxon>
        <taxon>Asparagales</taxon>
        <taxon>Orchidaceae</taxon>
        <taxon>Epidendroideae</taxon>
        <taxon>Malaxideae</taxon>
        <taxon>Dendrobiinae</taxon>
        <taxon>Dendrobium</taxon>
    </lineage>
</organism>
<protein>
    <recommendedName>
        <fullName evidence="1">RNase H type-1 domain-containing protein</fullName>
    </recommendedName>
</protein>